<keyword evidence="15" id="KW-1185">Reference proteome</keyword>
<dbReference type="InterPro" id="IPR038249">
    <property type="entry name" value="PolIII_tau_V_sf"/>
</dbReference>
<organism evidence="14 15">
    <name type="scientific">Catenovulum adriaticum</name>
    <dbReference type="NCBI Taxonomy" id="2984846"/>
    <lineage>
        <taxon>Bacteria</taxon>
        <taxon>Pseudomonadati</taxon>
        <taxon>Pseudomonadota</taxon>
        <taxon>Gammaproteobacteria</taxon>
        <taxon>Alteromonadales</taxon>
        <taxon>Alteromonadaceae</taxon>
        <taxon>Catenovulum</taxon>
    </lineage>
</organism>
<evidence type="ECO:0000256" key="5">
    <source>
        <dbReference type="ARBA" id="ARBA00022705"/>
    </source>
</evidence>
<evidence type="ECO:0000256" key="7">
    <source>
        <dbReference type="ARBA" id="ARBA00022741"/>
    </source>
</evidence>
<keyword evidence="4 14" id="KW-0548">Nucleotidyltransferase</keyword>
<accession>A0ABY7ANC3</accession>
<dbReference type="SMART" id="SM00382">
    <property type="entry name" value="AAA"/>
    <property type="match status" value="1"/>
</dbReference>
<reference evidence="14" key="1">
    <citation type="submission" date="2022-10" db="EMBL/GenBank/DDBJ databases">
        <title>Catenovulum adriacola sp. nov. isolated in the Harbour of Susak.</title>
        <authorList>
            <person name="Schoch T."/>
            <person name="Reich S.J."/>
            <person name="Stoeferle S."/>
            <person name="Flaiz M."/>
            <person name="Kazda M."/>
            <person name="Riedel C.U."/>
            <person name="Duerre P."/>
        </authorList>
    </citation>
    <scope>NUCLEOTIDE SEQUENCE</scope>
    <source>
        <strain evidence="14">TS8</strain>
    </source>
</reference>
<comment type="catalytic activity">
    <reaction evidence="11">
        <text>DNA(n) + a 2'-deoxyribonucleoside 5'-triphosphate = DNA(n+1) + diphosphate</text>
        <dbReference type="Rhea" id="RHEA:22508"/>
        <dbReference type="Rhea" id="RHEA-COMP:17339"/>
        <dbReference type="Rhea" id="RHEA-COMP:17340"/>
        <dbReference type="ChEBI" id="CHEBI:33019"/>
        <dbReference type="ChEBI" id="CHEBI:61560"/>
        <dbReference type="ChEBI" id="CHEBI:173112"/>
        <dbReference type="EC" id="2.7.7.7"/>
    </reaction>
</comment>
<feature type="domain" description="AAA+ ATPase" evidence="13">
    <location>
        <begin position="37"/>
        <end position="179"/>
    </location>
</feature>
<dbReference type="InterPro" id="IPR003593">
    <property type="entry name" value="AAA+_ATPase"/>
</dbReference>
<keyword evidence="8" id="KW-0862">Zinc</keyword>
<feature type="region of interest" description="Disordered" evidence="12">
    <location>
        <begin position="495"/>
        <end position="560"/>
    </location>
</feature>
<keyword evidence="3 14" id="KW-0808">Transferase</keyword>
<dbReference type="EMBL" id="CP109965">
    <property type="protein sequence ID" value="WAJ71060.1"/>
    <property type="molecule type" value="Genomic_DNA"/>
</dbReference>
<proteinExistence type="inferred from homology"/>
<protein>
    <recommendedName>
        <fullName evidence="2">DNA-directed DNA polymerase</fullName>
        <ecNumber evidence="2">2.7.7.7</ecNumber>
    </recommendedName>
</protein>
<feature type="region of interest" description="Disordered" evidence="12">
    <location>
        <begin position="376"/>
        <end position="454"/>
    </location>
</feature>
<keyword evidence="7" id="KW-0547">Nucleotide-binding</keyword>
<dbReference type="Gene3D" id="1.20.272.10">
    <property type="match status" value="1"/>
</dbReference>
<evidence type="ECO:0000256" key="3">
    <source>
        <dbReference type="ARBA" id="ARBA00022679"/>
    </source>
</evidence>
<keyword evidence="9" id="KW-0067">ATP-binding</keyword>
<dbReference type="PANTHER" id="PTHR11669">
    <property type="entry name" value="REPLICATION FACTOR C / DNA POLYMERASE III GAMMA-TAU SUBUNIT"/>
    <property type="match status" value="1"/>
</dbReference>
<feature type="compositionally biased region" description="Polar residues" evidence="12">
    <location>
        <begin position="384"/>
        <end position="408"/>
    </location>
</feature>
<evidence type="ECO:0000256" key="2">
    <source>
        <dbReference type="ARBA" id="ARBA00012417"/>
    </source>
</evidence>
<dbReference type="InterPro" id="IPR045085">
    <property type="entry name" value="HLD_clamp_pol_III_gamma_tau"/>
</dbReference>
<dbReference type="Proteomes" id="UP001163726">
    <property type="component" value="Chromosome"/>
</dbReference>
<dbReference type="Gene3D" id="1.10.8.60">
    <property type="match status" value="1"/>
</dbReference>
<dbReference type="InterPro" id="IPR050238">
    <property type="entry name" value="DNA_Rep/Repair_Clamp_Loader"/>
</dbReference>
<dbReference type="EC" id="2.7.7.7" evidence="2"/>
<evidence type="ECO:0000313" key="14">
    <source>
        <dbReference type="EMBL" id="WAJ71060.1"/>
    </source>
</evidence>
<keyword evidence="6" id="KW-0479">Metal-binding</keyword>
<dbReference type="GO" id="GO:0003887">
    <property type="term" value="F:DNA-directed DNA polymerase activity"/>
    <property type="evidence" value="ECO:0007669"/>
    <property type="project" value="UniProtKB-EC"/>
</dbReference>
<dbReference type="PANTHER" id="PTHR11669:SF0">
    <property type="entry name" value="PROTEIN STICHEL-LIKE 2"/>
    <property type="match status" value="1"/>
</dbReference>
<dbReference type="Pfam" id="PF12169">
    <property type="entry name" value="DNA_pol3_gamma3"/>
    <property type="match status" value="1"/>
</dbReference>
<evidence type="ECO:0000256" key="6">
    <source>
        <dbReference type="ARBA" id="ARBA00022723"/>
    </source>
</evidence>
<dbReference type="Pfam" id="PF13177">
    <property type="entry name" value="DNA_pol3_delta2"/>
    <property type="match status" value="1"/>
</dbReference>
<gene>
    <name evidence="14" type="primary">dnaX</name>
    <name evidence="14" type="ORF">OLW01_04445</name>
</gene>
<dbReference type="InterPro" id="IPR022754">
    <property type="entry name" value="DNA_pol_III_gamma-3"/>
</dbReference>
<keyword evidence="10" id="KW-0239">DNA-directed DNA polymerase</keyword>
<evidence type="ECO:0000256" key="1">
    <source>
        <dbReference type="ARBA" id="ARBA00006360"/>
    </source>
</evidence>
<evidence type="ECO:0000313" key="15">
    <source>
        <dbReference type="Proteomes" id="UP001163726"/>
    </source>
</evidence>
<comment type="similarity">
    <text evidence="1">Belongs to the DnaX/STICHEL family.</text>
</comment>
<dbReference type="CDD" id="cd18137">
    <property type="entry name" value="HLD_clamp_pol_III_gamma_tau"/>
    <property type="match status" value="1"/>
</dbReference>
<name>A0ABY7ANC3_9ALTE</name>
<feature type="compositionally biased region" description="Polar residues" evidence="12">
    <location>
        <begin position="535"/>
        <end position="546"/>
    </location>
</feature>
<feature type="compositionally biased region" description="Polar residues" evidence="12">
    <location>
        <begin position="497"/>
        <end position="521"/>
    </location>
</feature>
<evidence type="ECO:0000256" key="12">
    <source>
        <dbReference type="SAM" id="MobiDB-lite"/>
    </source>
</evidence>
<feature type="compositionally biased region" description="Polar residues" evidence="12">
    <location>
        <begin position="420"/>
        <end position="429"/>
    </location>
</feature>
<evidence type="ECO:0000256" key="4">
    <source>
        <dbReference type="ARBA" id="ARBA00022695"/>
    </source>
</evidence>
<dbReference type="Pfam" id="PF12170">
    <property type="entry name" value="DNA_pol3_tau_5"/>
    <property type="match status" value="1"/>
</dbReference>
<evidence type="ECO:0000259" key="13">
    <source>
        <dbReference type="SMART" id="SM00382"/>
    </source>
</evidence>
<evidence type="ECO:0000256" key="10">
    <source>
        <dbReference type="ARBA" id="ARBA00022932"/>
    </source>
</evidence>
<feature type="compositionally biased region" description="Polar residues" evidence="12">
    <location>
        <begin position="443"/>
        <end position="454"/>
    </location>
</feature>
<dbReference type="SUPFAM" id="SSF52540">
    <property type="entry name" value="P-loop containing nucleoside triphosphate hydrolases"/>
    <property type="match status" value="1"/>
</dbReference>
<evidence type="ECO:0000256" key="11">
    <source>
        <dbReference type="ARBA" id="ARBA00049244"/>
    </source>
</evidence>
<dbReference type="InterPro" id="IPR008921">
    <property type="entry name" value="DNA_pol3_clamp-load_cplx_C"/>
</dbReference>
<dbReference type="NCBIfam" id="NF004046">
    <property type="entry name" value="PRK05563.1"/>
    <property type="match status" value="1"/>
</dbReference>
<dbReference type="CDD" id="cd00009">
    <property type="entry name" value="AAA"/>
    <property type="match status" value="1"/>
</dbReference>
<dbReference type="InterPro" id="IPR021029">
    <property type="entry name" value="DNA_pol_III_tau_dom-5"/>
</dbReference>
<dbReference type="NCBIfam" id="TIGR02397">
    <property type="entry name" value="dnaX_nterm"/>
    <property type="match status" value="1"/>
</dbReference>
<dbReference type="Gene3D" id="3.30.300.150">
    <property type="entry name" value="DNA polymerase III, tau subunit, domain V"/>
    <property type="match status" value="1"/>
</dbReference>
<dbReference type="Gene3D" id="3.40.50.300">
    <property type="entry name" value="P-loop containing nucleotide triphosphate hydrolases"/>
    <property type="match status" value="1"/>
</dbReference>
<evidence type="ECO:0000256" key="9">
    <source>
        <dbReference type="ARBA" id="ARBA00022840"/>
    </source>
</evidence>
<dbReference type="Pfam" id="PF22608">
    <property type="entry name" value="DNAX_ATPase_lid"/>
    <property type="match status" value="1"/>
</dbReference>
<dbReference type="InterPro" id="IPR012763">
    <property type="entry name" value="DNA_pol_III_sug/sutau_N"/>
</dbReference>
<dbReference type="NCBIfam" id="NF005942">
    <property type="entry name" value="PRK07994.1"/>
    <property type="match status" value="1"/>
</dbReference>
<dbReference type="SUPFAM" id="SSF48019">
    <property type="entry name" value="post-AAA+ oligomerization domain-like"/>
    <property type="match status" value="1"/>
</dbReference>
<sequence length="856" mass="95028">MSYQALARKWRPQMFSQLMGQAHVVAALSNALSNDRLHHAYLFTGTRGVGKTTIARIFAKSLNCENGVTAEPCGKCQHCVAIEEGRFVDLVEVDAASRTKVEDTREILDNVQYKPTQGRYKVYLIDEVHMLSRHSFNALLKTLEEPPPHIKFLLATTDPQKLPVTILSRCLQFSLKAMTLSQIETQLTQILNAEQIQYEDSALAQLAKSANGSMRDALSLTDQAVAQGNGQVFEANVRNMLGLLDEQHTEKLLTAILKNDFSAAMDAVEQLSQAAVDSEQVLIELMNAFHQIALIQSLPDYVKLNDALADILSQAADSWPSEQVQLYYQVCLRGRRDLPYAAHPRAGLEMTLMRLFAFNPVSIDREEVFTAKKQLTKSAESDVTESSTHQATQSLGSDINSDGINSGGISVDEKTKVESLDNQPMQTHSEPVVVQRDNHSDTSPDLINNSSEAGQNTKLIEQEQDETSTAQLNAQQDQILDLAQSQVNKSDAALAPVSTNMSDESTSTNEIQSEATPSKCANESEPLTEAAEFSPVSQEESNSNEFSDYPQYDSYPQNMDTDLSYQNDIASYAQTNALNSRSDSTNIEAGENRKDNFDKVSATLDQPVSSEISDMLSSLKATKSDKRQQAEQVIENDGYDPNQINQLAELSAKQAAETSNRVLTDMPPWDMSESQNSELANYQPTSAVPNNEVEWLATDEQAQQDRAARNESEKFHALNIDKKVHQGIRKAYEIDEWARLVEQLNLTGLQRQLALHSTYLYNNGVVHLRLSATQQHLNEAHHCQILSERLAQALNQPIELKVEISETVDTTPYQIQQAIEDSRLIYANELIDSDSQVQALLTQFSGQIIAGSIQPV</sequence>
<dbReference type="RefSeq" id="WP_268075524.1">
    <property type="nucleotide sequence ID" value="NZ_CP109965.1"/>
</dbReference>
<evidence type="ECO:0000256" key="8">
    <source>
        <dbReference type="ARBA" id="ARBA00022833"/>
    </source>
</evidence>
<keyword evidence="5" id="KW-0235">DNA replication</keyword>
<dbReference type="InterPro" id="IPR027417">
    <property type="entry name" value="P-loop_NTPase"/>
</dbReference>